<evidence type="ECO:0000313" key="1">
    <source>
        <dbReference type="EMBL" id="MEB3075079.1"/>
    </source>
</evidence>
<reference evidence="1 2" key="1">
    <citation type="submission" date="2023-12" db="EMBL/GenBank/DDBJ databases">
        <title>Genomic sequences of Capnocytophaga and Parvimonas strains.</title>
        <authorList>
            <person name="Watt R.M."/>
            <person name="Wang M."/>
            <person name="Yang T."/>
            <person name="Tong W.M."/>
        </authorList>
    </citation>
    <scope>NUCLEOTIDE SEQUENCE [LARGE SCALE GENOMIC DNA]</scope>
    <source>
        <strain evidence="1 2">CCUG 13096</strain>
    </source>
</reference>
<protein>
    <submittedName>
        <fullName evidence="1">Uncharacterized protein</fullName>
    </submittedName>
</protein>
<comment type="caution">
    <text evidence="1">The sequence shown here is derived from an EMBL/GenBank/DDBJ whole genome shotgun (WGS) entry which is preliminary data.</text>
</comment>
<dbReference type="PROSITE" id="PS51257">
    <property type="entry name" value="PROKAR_LIPOPROTEIN"/>
    <property type="match status" value="1"/>
</dbReference>
<proteinExistence type="predicted"/>
<sequence length="288" mass="34626">MEKKLIFALVKLKLCIMFRSFIFLLVSLLLVSCKTSSHREKDWKDQNLHGKVKKLIVTLYRISNSDFIKREDGTPFISQERLTVRIFNNKGFLMEETDSIYNKPESRTIYNYLKDNVVEIDMYGEGRKVNKTTLKYNNKGKIIDEELLEYILVNGQDSTYIREETYKLVNKYDEKGNIIRKEQLSPYIKNFVRGFTEFKYDEKGNVIEVIENYRHGIKLKRKFEIDDKGDILSIKMYYLDDELIREYSFTDYVYDEKHNWISRKIVERNKNNKYIGTKIEKRIISYYE</sequence>
<dbReference type="Proteomes" id="UP001311730">
    <property type="component" value="Unassembled WGS sequence"/>
</dbReference>
<dbReference type="EMBL" id="JAYKBW010000007">
    <property type="protein sequence ID" value="MEB3075079.1"/>
    <property type="molecule type" value="Genomic_DNA"/>
</dbReference>
<accession>A0ABU5Z7X8</accession>
<keyword evidence="2" id="KW-1185">Reference proteome</keyword>
<name>A0ABU5Z7X8_9FLAO</name>
<evidence type="ECO:0000313" key="2">
    <source>
        <dbReference type="Proteomes" id="UP001311730"/>
    </source>
</evidence>
<organism evidence="1 2">
    <name type="scientific">Capnocytophaga gingivalis</name>
    <dbReference type="NCBI Taxonomy" id="1017"/>
    <lineage>
        <taxon>Bacteria</taxon>
        <taxon>Pseudomonadati</taxon>
        <taxon>Bacteroidota</taxon>
        <taxon>Flavobacteriia</taxon>
        <taxon>Flavobacteriales</taxon>
        <taxon>Flavobacteriaceae</taxon>
        <taxon>Capnocytophaga</taxon>
    </lineage>
</organism>
<dbReference type="RefSeq" id="WP_323983354.1">
    <property type="nucleotide sequence ID" value="NZ_JAYKBW010000007.1"/>
</dbReference>
<gene>
    <name evidence="1" type="ORF">VJJ08_07185</name>
</gene>